<dbReference type="KEGG" id="cmic:caldi_27270"/>
<organism evidence="1 2">
    <name type="scientific">Caldinitratiruptor microaerophilus</name>
    <dbReference type="NCBI Taxonomy" id="671077"/>
    <lineage>
        <taxon>Bacteria</taxon>
        <taxon>Bacillati</taxon>
        <taxon>Bacillota</taxon>
        <taxon>Clostridia</taxon>
        <taxon>Eubacteriales</taxon>
        <taxon>Symbiobacteriaceae</taxon>
        <taxon>Caldinitratiruptor</taxon>
    </lineage>
</organism>
<dbReference type="InterPro" id="IPR011257">
    <property type="entry name" value="DNA_glycosylase"/>
</dbReference>
<accession>A0AA35CLY2</accession>
<name>A0AA35CLY2_9FIRM</name>
<dbReference type="SUPFAM" id="SSF48150">
    <property type="entry name" value="DNA-glycosylase"/>
    <property type="match status" value="1"/>
</dbReference>
<dbReference type="GO" id="GO:0003824">
    <property type="term" value="F:catalytic activity"/>
    <property type="evidence" value="ECO:0007669"/>
    <property type="project" value="InterPro"/>
</dbReference>
<reference evidence="1" key="1">
    <citation type="submission" date="2022-03" db="EMBL/GenBank/DDBJ databases">
        <title>Complete genome sequence of Caldinitratiruptor microaerophilus.</title>
        <authorList>
            <person name="Mukaiyama R."/>
            <person name="Nishiyama T."/>
            <person name="Ueda K."/>
        </authorList>
    </citation>
    <scope>NUCLEOTIDE SEQUENCE</scope>
    <source>
        <strain evidence="1">JCM 16183</strain>
    </source>
</reference>
<dbReference type="AlphaFoldDB" id="A0AA35CLY2"/>
<evidence type="ECO:0000313" key="1">
    <source>
        <dbReference type="EMBL" id="BDG61637.1"/>
    </source>
</evidence>
<evidence type="ECO:0000313" key="2">
    <source>
        <dbReference type="Proteomes" id="UP001163687"/>
    </source>
</evidence>
<keyword evidence="2" id="KW-1185">Reference proteome</keyword>
<sequence length="217" mass="24511">MDLEGLWEHAKGHLLRRYPEGEAMLEGWRRETPDRMDDRDLLREYGWVVATCGLTARAIEPRWEALGSALGGWDPEAALQAGPEPALAVLRNRRKVEAILWLARVLAESPGIMGTLAREGALAPVLERFRQWPFIGPTNAFHLARNLGWDTVARSGPVVRLAEFFGYDAEELCDEIGLLVGERRREVDLVLWRWGIDVGDQAMLRWADLYRSLTPAG</sequence>
<protein>
    <submittedName>
        <fullName evidence="1">Uncharacterized protein</fullName>
    </submittedName>
</protein>
<dbReference type="GO" id="GO:0006281">
    <property type="term" value="P:DNA repair"/>
    <property type="evidence" value="ECO:0007669"/>
    <property type="project" value="InterPro"/>
</dbReference>
<gene>
    <name evidence="1" type="ORF">caldi_27270</name>
</gene>
<dbReference type="EMBL" id="AP025628">
    <property type="protein sequence ID" value="BDG61637.1"/>
    <property type="molecule type" value="Genomic_DNA"/>
</dbReference>
<dbReference type="RefSeq" id="WP_264842273.1">
    <property type="nucleotide sequence ID" value="NZ_AP025628.1"/>
</dbReference>
<proteinExistence type="predicted"/>
<dbReference type="Proteomes" id="UP001163687">
    <property type="component" value="Chromosome"/>
</dbReference>